<dbReference type="CDD" id="cd06563">
    <property type="entry name" value="GH20_chitobiase-like"/>
    <property type="match status" value="1"/>
</dbReference>
<dbReference type="PRINTS" id="PR00738">
    <property type="entry name" value="GLHYDRLASE20"/>
</dbReference>
<dbReference type="PANTHER" id="PTHR22600">
    <property type="entry name" value="BETA-HEXOSAMINIDASE"/>
    <property type="match status" value="1"/>
</dbReference>
<dbReference type="PANTHER" id="PTHR22600:SF57">
    <property type="entry name" value="BETA-N-ACETYLHEXOSAMINIDASE"/>
    <property type="match status" value="1"/>
</dbReference>
<evidence type="ECO:0000256" key="5">
    <source>
        <dbReference type="ARBA" id="ARBA00023295"/>
    </source>
</evidence>
<comment type="catalytic activity">
    <reaction evidence="1">
        <text>Hydrolysis of terminal non-reducing N-acetyl-D-hexosamine residues in N-acetyl-beta-D-hexosaminides.</text>
        <dbReference type="EC" id="3.2.1.52"/>
    </reaction>
</comment>
<evidence type="ECO:0000259" key="10">
    <source>
        <dbReference type="Pfam" id="PF02838"/>
    </source>
</evidence>
<dbReference type="AlphaFoldDB" id="A0A506PQ91"/>
<dbReference type="EC" id="3.2.1.52" evidence="3"/>
<dbReference type="Proteomes" id="UP000317332">
    <property type="component" value="Unassembled WGS sequence"/>
</dbReference>
<evidence type="ECO:0000256" key="7">
    <source>
        <dbReference type="SAM" id="Coils"/>
    </source>
</evidence>
<dbReference type="SUPFAM" id="SSF51445">
    <property type="entry name" value="(Trans)glycosidases"/>
    <property type="match status" value="1"/>
</dbReference>
<protein>
    <recommendedName>
        <fullName evidence="3">beta-N-acetylhexosaminidase</fullName>
        <ecNumber evidence="3">3.2.1.52</ecNumber>
    </recommendedName>
</protein>
<sequence>MIRCNVLKLLGVIVFCVFGCTKNADQPLDSVIIPNPQAQIIQLGYFTISSNTQLIADEYFKLSSSFLKNFIENGSSIRLNKDKSESKISFQFDSTIEKEGYHLKISENDIIISAQTDIGAFYAVQTLRQLLPPAFESQTFEDNQIHLQAQEIEDAPQFVYRGMHLDVGRHFFPVAFIKKYIDMLALLKMNTFHWHLTEDQGWRIEIKKYPKLQEVAAWRDETLIGHYNDMPHQFDGKRYGGYYTQEEVKEIVAYASARHITVIPEIEMPGHSQAAIAAYPNLGCTGENPGVAKFWGVFEDIYCPKEETFAFLEDILDEVLELFPSEYIHIGGDEAPKTRWENCESCQALIKKEGLKDEHELQSYFITRMEKYLNSKGRQIIGWDEILEGGLAPNATVMSWRGVEGAVAAAKQGHKVIMTPTSHCYFDYYQSENDTEPLAIGGFLPLEKVYHFNPIPEGLTAEESQFVLGAQGNLWTEYMRDEKQVEYMAFPRAIALSEVLWTSEEHRNYEDFVKRLEHFQKRMDMLNVNVANHLYEIKGTIQSNENGIFFQLKSESNSNPIFYTTDGSEPNLKSYKYEKALSVSEDLLIKAAVFDENGKQISSIFEETIEIHKAVGKKIELSVEPSKVYSGSGAAGLINGIQGSDKRYGDKEWLGFWGDDLEILIDLGTTTQINKISTRFYDAIGQWIYAPSIIEVAVLDSERNNLTKNNATLDDGGKNLKNLEVRVENLDARYIHINIKNYGVIPDGAQGAGHKAWLFVDEIVVE</sequence>
<gene>
    <name evidence="11" type="ORF">FJ651_02860</name>
</gene>
<dbReference type="Gene3D" id="3.20.20.80">
    <property type="entry name" value="Glycosidases"/>
    <property type="match status" value="1"/>
</dbReference>
<accession>A0A506PQ91</accession>
<evidence type="ECO:0000259" key="9">
    <source>
        <dbReference type="Pfam" id="PF00728"/>
    </source>
</evidence>
<dbReference type="InterPro" id="IPR015882">
    <property type="entry name" value="HEX_bac_N"/>
</dbReference>
<keyword evidence="8" id="KW-0732">Signal</keyword>
<feature type="signal peptide" evidence="8">
    <location>
        <begin position="1"/>
        <end position="24"/>
    </location>
</feature>
<evidence type="ECO:0000313" key="11">
    <source>
        <dbReference type="EMBL" id="TPV35874.1"/>
    </source>
</evidence>
<feature type="domain" description="Glycoside hydrolase family 20 catalytic" evidence="9">
    <location>
        <begin position="158"/>
        <end position="503"/>
    </location>
</feature>
<feature type="domain" description="Beta-hexosaminidase bacterial type N-terminal" evidence="10">
    <location>
        <begin position="32"/>
        <end position="155"/>
    </location>
</feature>
<feature type="active site" description="Proton donor" evidence="6">
    <location>
        <position position="334"/>
    </location>
</feature>
<dbReference type="SUPFAM" id="SSF55545">
    <property type="entry name" value="beta-N-acetylhexosaminidase-like domain"/>
    <property type="match status" value="1"/>
</dbReference>
<dbReference type="InterPro" id="IPR026876">
    <property type="entry name" value="Fn3_assoc_repeat"/>
</dbReference>
<keyword evidence="12" id="KW-1185">Reference proteome</keyword>
<feature type="chain" id="PRO_5021271805" description="beta-N-acetylhexosaminidase" evidence="8">
    <location>
        <begin position="25"/>
        <end position="766"/>
    </location>
</feature>
<reference evidence="11 12" key="1">
    <citation type="submission" date="2019-06" db="EMBL/GenBank/DDBJ databases">
        <title>Flavobacteriaceae Paucihalobacterium erythroidium CWB-1, complete genome.</title>
        <authorList>
            <person name="Wu S."/>
        </authorList>
    </citation>
    <scope>NUCLEOTIDE SEQUENCE [LARGE SCALE GENOMIC DNA]</scope>
    <source>
        <strain evidence="11 12">CWB-1</strain>
    </source>
</reference>
<keyword evidence="7" id="KW-0175">Coiled coil</keyword>
<name>A0A506PQ91_9FLAO</name>
<organism evidence="11 12">
    <name type="scientific">Paucihalobacter ruber</name>
    <dbReference type="NCBI Taxonomy" id="2567861"/>
    <lineage>
        <taxon>Bacteria</taxon>
        <taxon>Pseudomonadati</taxon>
        <taxon>Bacteroidota</taxon>
        <taxon>Flavobacteriia</taxon>
        <taxon>Flavobacteriales</taxon>
        <taxon>Flavobacteriaceae</taxon>
        <taxon>Paucihalobacter</taxon>
    </lineage>
</organism>
<evidence type="ECO:0000256" key="3">
    <source>
        <dbReference type="ARBA" id="ARBA00012663"/>
    </source>
</evidence>
<dbReference type="InterPro" id="IPR017853">
    <property type="entry name" value="GH"/>
</dbReference>
<comment type="similarity">
    <text evidence="2">Belongs to the glycosyl hydrolase 20 family.</text>
</comment>
<keyword evidence="4" id="KW-0378">Hydrolase</keyword>
<dbReference type="InterPro" id="IPR029018">
    <property type="entry name" value="Hex-like_dom2"/>
</dbReference>
<comment type="caution">
    <text evidence="11">The sequence shown here is derived from an EMBL/GenBank/DDBJ whole genome shotgun (WGS) entry which is preliminary data.</text>
</comment>
<dbReference type="Gene3D" id="3.30.379.10">
    <property type="entry name" value="Chitobiase/beta-hexosaminidase domain 2-like"/>
    <property type="match status" value="1"/>
</dbReference>
<dbReference type="Pfam" id="PF02838">
    <property type="entry name" value="Glyco_hydro_20b"/>
    <property type="match status" value="1"/>
</dbReference>
<feature type="coiled-coil region" evidence="7">
    <location>
        <begin position="713"/>
        <end position="740"/>
    </location>
</feature>
<proteinExistence type="inferred from homology"/>
<dbReference type="OrthoDB" id="9763537at2"/>
<dbReference type="GO" id="GO:0030203">
    <property type="term" value="P:glycosaminoglycan metabolic process"/>
    <property type="evidence" value="ECO:0007669"/>
    <property type="project" value="TreeGrafter"/>
</dbReference>
<dbReference type="GO" id="GO:0005975">
    <property type="term" value="P:carbohydrate metabolic process"/>
    <property type="evidence" value="ECO:0007669"/>
    <property type="project" value="InterPro"/>
</dbReference>
<dbReference type="InterPro" id="IPR025705">
    <property type="entry name" value="Beta_hexosaminidase_sua/sub"/>
</dbReference>
<evidence type="ECO:0000256" key="4">
    <source>
        <dbReference type="ARBA" id="ARBA00022801"/>
    </source>
</evidence>
<dbReference type="Pfam" id="PF13287">
    <property type="entry name" value="Fn3_assoc"/>
    <property type="match status" value="1"/>
</dbReference>
<dbReference type="InterPro" id="IPR015883">
    <property type="entry name" value="Glyco_hydro_20_cat"/>
</dbReference>
<dbReference type="EMBL" id="VHIQ01000001">
    <property type="protein sequence ID" value="TPV35874.1"/>
    <property type="molecule type" value="Genomic_DNA"/>
</dbReference>
<dbReference type="Pfam" id="PF00728">
    <property type="entry name" value="Glyco_hydro_20"/>
    <property type="match status" value="1"/>
</dbReference>
<evidence type="ECO:0000256" key="2">
    <source>
        <dbReference type="ARBA" id="ARBA00006285"/>
    </source>
</evidence>
<evidence type="ECO:0000256" key="8">
    <source>
        <dbReference type="SAM" id="SignalP"/>
    </source>
</evidence>
<dbReference type="GO" id="GO:0016020">
    <property type="term" value="C:membrane"/>
    <property type="evidence" value="ECO:0007669"/>
    <property type="project" value="TreeGrafter"/>
</dbReference>
<dbReference type="GO" id="GO:0004563">
    <property type="term" value="F:beta-N-acetylhexosaminidase activity"/>
    <property type="evidence" value="ECO:0007669"/>
    <property type="project" value="UniProtKB-EC"/>
</dbReference>
<evidence type="ECO:0000256" key="1">
    <source>
        <dbReference type="ARBA" id="ARBA00001231"/>
    </source>
</evidence>
<evidence type="ECO:0000313" key="12">
    <source>
        <dbReference type="Proteomes" id="UP000317332"/>
    </source>
</evidence>
<evidence type="ECO:0000256" key="6">
    <source>
        <dbReference type="PIRSR" id="PIRSR625705-1"/>
    </source>
</evidence>
<keyword evidence="5" id="KW-0326">Glycosidase</keyword>
<dbReference type="RefSeq" id="WP_140988884.1">
    <property type="nucleotide sequence ID" value="NZ_VHIQ01000001.1"/>
</dbReference>